<name>A0A9X1Y823_9PROT</name>
<dbReference type="Proteomes" id="UP001139516">
    <property type="component" value="Unassembled WGS sequence"/>
</dbReference>
<dbReference type="AlphaFoldDB" id="A0A9X1Y823"/>
<sequence length="121" mass="12687">MTEISLTPRLRPSLLGCGRRHPLFTAATVLAGAAFLALPLLTWSERSADAAPGIGAVAATTARPGAALRERARCEAQIRGFVRNGESRLATMIRTDAGIVLPLEEPRGAVSAECLRQGLPG</sequence>
<evidence type="ECO:0000313" key="2">
    <source>
        <dbReference type="EMBL" id="MCK8784913.1"/>
    </source>
</evidence>
<evidence type="ECO:0000313" key="3">
    <source>
        <dbReference type="Proteomes" id="UP001139516"/>
    </source>
</evidence>
<proteinExistence type="predicted"/>
<dbReference type="EMBL" id="JALPRX010000043">
    <property type="protein sequence ID" value="MCK8784913.1"/>
    <property type="molecule type" value="Genomic_DNA"/>
</dbReference>
<reference evidence="2" key="1">
    <citation type="submission" date="2022-04" db="EMBL/GenBank/DDBJ databases">
        <title>Roseomonas acroporae sp. nov., isolated from coral Acropora digitifera.</title>
        <authorList>
            <person name="Sun H."/>
        </authorList>
    </citation>
    <scope>NUCLEOTIDE SEQUENCE</scope>
    <source>
        <strain evidence="2">NAR14</strain>
    </source>
</reference>
<evidence type="ECO:0000256" key="1">
    <source>
        <dbReference type="SAM" id="Phobius"/>
    </source>
</evidence>
<protein>
    <submittedName>
        <fullName evidence="2">Uncharacterized protein</fullName>
    </submittedName>
</protein>
<keyword evidence="3" id="KW-1185">Reference proteome</keyword>
<accession>A0A9X1Y823</accession>
<gene>
    <name evidence="2" type="ORF">M0638_11025</name>
</gene>
<keyword evidence="1" id="KW-1133">Transmembrane helix</keyword>
<keyword evidence="1" id="KW-0472">Membrane</keyword>
<organism evidence="2 3">
    <name type="scientific">Roseomonas acroporae</name>
    <dbReference type="NCBI Taxonomy" id="2937791"/>
    <lineage>
        <taxon>Bacteria</taxon>
        <taxon>Pseudomonadati</taxon>
        <taxon>Pseudomonadota</taxon>
        <taxon>Alphaproteobacteria</taxon>
        <taxon>Acetobacterales</taxon>
        <taxon>Roseomonadaceae</taxon>
        <taxon>Roseomonas</taxon>
    </lineage>
</organism>
<dbReference type="RefSeq" id="WP_248667038.1">
    <property type="nucleotide sequence ID" value="NZ_JALPRX010000043.1"/>
</dbReference>
<feature type="transmembrane region" description="Helical" evidence="1">
    <location>
        <begin position="21"/>
        <end position="43"/>
    </location>
</feature>
<comment type="caution">
    <text evidence="2">The sequence shown here is derived from an EMBL/GenBank/DDBJ whole genome shotgun (WGS) entry which is preliminary data.</text>
</comment>
<keyword evidence="1" id="KW-0812">Transmembrane</keyword>